<accession>A0A316GK03</accession>
<dbReference type="AlphaFoldDB" id="A0A316GK03"/>
<dbReference type="Gene3D" id="2.40.360.10">
    <property type="entry name" value="YmcC-like"/>
    <property type="match status" value="1"/>
</dbReference>
<name>A0A316GK03_9RHOB</name>
<keyword evidence="1" id="KW-0449">Lipoprotein</keyword>
<sequence>MAVNLNMRGTLGALMLGVAGLLAGCGSEQQDNALTLVADLALDAVRGGEDTPPAAPVVTRALVEQVNQPLMLAVPTQLGGATLFTRVGRNGGTETWRSPEQIGLTLDANGVLLSTRGLGFDLMASDVQATATALGARRDADTLRRLVHLDGDRQEVFENHVCSLRFEGRETVVIAERPTTLTRATETCRAGTIAYDNVYWIDQGGFAVRSVQWVSPQIGTLDVTYLAR</sequence>
<comment type="caution">
    <text evidence="1">The sequence shown here is derived from an EMBL/GenBank/DDBJ whole genome shotgun (WGS) entry which is preliminary data.</text>
</comment>
<dbReference type="SUPFAM" id="SSF159270">
    <property type="entry name" value="YmcC-like"/>
    <property type="match status" value="1"/>
</dbReference>
<dbReference type="RefSeq" id="WP_170119053.1">
    <property type="nucleotide sequence ID" value="NZ_QGGW01000004.1"/>
</dbReference>
<protein>
    <submittedName>
        <fullName evidence="1">Group 4 capsule polysaccharide lipoprotein GfcB/YjbF</fullName>
    </submittedName>
</protein>
<evidence type="ECO:0000313" key="1">
    <source>
        <dbReference type="EMBL" id="PWK60537.1"/>
    </source>
</evidence>
<organism evidence="1 2">
    <name type="scientific">Roseicyclus mahoneyensis</name>
    <dbReference type="NCBI Taxonomy" id="164332"/>
    <lineage>
        <taxon>Bacteria</taxon>
        <taxon>Pseudomonadati</taxon>
        <taxon>Pseudomonadota</taxon>
        <taxon>Alphaproteobacteria</taxon>
        <taxon>Rhodobacterales</taxon>
        <taxon>Roseobacteraceae</taxon>
        <taxon>Roseicyclus</taxon>
    </lineage>
</organism>
<evidence type="ECO:0000313" key="2">
    <source>
        <dbReference type="Proteomes" id="UP000245708"/>
    </source>
</evidence>
<dbReference type="Proteomes" id="UP000245708">
    <property type="component" value="Unassembled WGS sequence"/>
</dbReference>
<proteinExistence type="predicted"/>
<dbReference type="Pfam" id="PF11102">
    <property type="entry name" value="YjbF"/>
    <property type="match status" value="1"/>
</dbReference>
<dbReference type="EMBL" id="QGGW01000004">
    <property type="protein sequence ID" value="PWK60537.1"/>
    <property type="molecule type" value="Genomic_DNA"/>
</dbReference>
<dbReference type="InterPro" id="IPR023373">
    <property type="entry name" value="YmcC_sf"/>
</dbReference>
<dbReference type="InterPro" id="IPR021308">
    <property type="entry name" value="GfcB"/>
</dbReference>
<keyword evidence="2" id="KW-1185">Reference proteome</keyword>
<gene>
    <name evidence="1" type="ORF">C7455_104174</name>
</gene>
<reference evidence="1 2" key="1">
    <citation type="submission" date="2018-05" db="EMBL/GenBank/DDBJ databases">
        <title>Genomic Encyclopedia of Type Strains, Phase IV (KMG-IV): sequencing the most valuable type-strain genomes for metagenomic binning, comparative biology and taxonomic classification.</title>
        <authorList>
            <person name="Goeker M."/>
        </authorList>
    </citation>
    <scope>NUCLEOTIDE SEQUENCE [LARGE SCALE GENOMIC DNA]</scope>
    <source>
        <strain evidence="1 2">DSM 16097</strain>
    </source>
</reference>